<comment type="caution">
    <text evidence="1">The sequence shown here is derived from an EMBL/GenBank/DDBJ whole genome shotgun (WGS) entry which is preliminary data.</text>
</comment>
<sequence>MRLQGFSDLADDISVYVPYETDRWTNPRFPTSSDQKAMLIKFKNSLTFDSSLSTKLVRWDQNTDWCL</sequence>
<reference evidence="1" key="1">
    <citation type="submission" date="2023-12" db="EMBL/GenBank/DDBJ databases">
        <title>Genome assembly of Anisodus tanguticus.</title>
        <authorList>
            <person name="Wang Y.-J."/>
        </authorList>
    </citation>
    <scope>NUCLEOTIDE SEQUENCE</scope>
    <source>
        <strain evidence="1">KB-2021</strain>
        <tissue evidence="1">Leaf</tissue>
    </source>
</reference>
<proteinExistence type="predicted"/>
<dbReference type="EMBL" id="JAVYJV010000002">
    <property type="protein sequence ID" value="KAK4377474.1"/>
    <property type="molecule type" value="Genomic_DNA"/>
</dbReference>
<accession>A0AAE1SV71</accession>
<protein>
    <submittedName>
        <fullName evidence="1">Uncharacterized protein</fullName>
    </submittedName>
</protein>
<keyword evidence="2" id="KW-1185">Reference proteome</keyword>
<name>A0AAE1SV71_9SOLA</name>
<evidence type="ECO:0000313" key="2">
    <source>
        <dbReference type="Proteomes" id="UP001291623"/>
    </source>
</evidence>
<dbReference type="AlphaFoldDB" id="A0AAE1SV71"/>
<organism evidence="1 2">
    <name type="scientific">Anisodus tanguticus</name>
    <dbReference type="NCBI Taxonomy" id="243964"/>
    <lineage>
        <taxon>Eukaryota</taxon>
        <taxon>Viridiplantae</taxon>
        <taxon>Streptophyta</taxon>
        <taxon>Embryophyta</taxon>
        <taxon>Tracheophyta</taxon>
        <taxon>Spermatophyta</taxon>
        <taxon>Magnoliopsida</taxon>
        <taxon>eudicotyledons</taxon>
        <taxon>Gunneridae</taxon>
        <taxon>Pentapetalae</taxon>
        <taxon>asterids</taxon>
        <taxon>lamiids</taxon>
        <taxon>Solanales</taxon>
        <taxon>Solanaceae</taxon>
        <taxon>Solanoideae</taxon>
        <taxon>Hyoscyameae</taxon>
        <taxon>Anisodus</taxon>
    </lineage>
</organism>
<gene>
    <name evidence="1" type="ORF">RND71_003770</name>
</gene>
<dbReference type="Proteomes" id="UP001291623">
    <property type="component" value="Unassembled WGS sequence"/>
</dbReference>
<evidence type="ECO:0000313" key="1">
    <source>
        <dbReference type="EMBL" id="KAK4377474.1"/>
    </source>
</evidence>